<keyword evidence="6 7" id="KW-0472">Membrane</keyword>
<protein>
    <submittedName>
        <fullName evidence="9">ABC transporter, permease protein</fullName>
    </submittedName>
</protein>
<evidence type="ECO:0000256" key="6">
    <source>
        <dbReference type="ARBA" id="ARBA00023136"/>
    </source>
</evidence>
<dbReference type="PANTHER" id="PTHR43386:SF23">
    <property type="entry name" value="ABC TRANSPORTER"/>
    <property type="match status" value="1"/>
</dbReference>
<evidence type="ECO:0000256" key="2">
    <source>
        <dbReference type="ARBA" id="ARBA00022448"/>
    </source>
</evidence>
<dbReference type="Proteomes" id="UP000009223">
    <property type="component" value="Chromosome"/>
</dbReference>
<evidence type="ECO:0000256" key="7">
    <source>
        <dbReference type="RuleBase" id="RU363032"/>
    </source>
</evidence>
<evidence type="ECO:0000256" key="5">
    <source>
        <dbReference type="ARBA" id="ARBA00022989"/>
    </source>
</evidence>
<evidence type="ECO:0000259" key="8">
    <source>
        <dbReference type="PROSITE" id="PS50928"/>
    </source>
</evidence>
<organism evidence="9 10">
    <name type="scientific">Treponema primitia (strain ATCC BAA-887 / DSM 12427 / ZAS-2)</name>
    <dbReference type="NCBI Taxonomy" id="545694"/>
    <lineage>
        <taxon>Bacteria</taxon>
        <taxon>Pseudomonadati</taxon>
        <taxon>Spirochaetota</taxon>
        <taxon>Spirochaetia</taxon>
        <taxon>Spirochaetales</taxon>
        <taxon>Treponemataceae</taxon>
        <taxon>Treponema</taxon>
    </lineage>
</organism>
<gene>
    <name evidence="9" type="ordered locus">TREPR_3268</name>
</gene>
<dbReference type="OrthoDB" id="9783218at2"/>
<dbReference type="AlphaFoldDB" id="F5YKV3"/>
<accession>F5YKV3</accession>
<dbReference type="InterPro" id="IPR035906">
    <property type="entry name" value="MetI-like_sf"/>
</dbReference>
<comment type="similarity">
    <text evidence="7">Belongs to the binding-protein-dependent transport system permease family.</text>
</comment>
<dbReference type="InterPro" id="IPR050366">
    <property type="entry name" value="BP-dependent_transpt_permease"/>
</dbReference>
<feature type="domain" description="ABC transmembrane type-1" evidence="8">
    <location>
        <begin position="73"/>
        <end position="263"/>
    </location>
</feature>
<dbReference type="HOGENOM" id="CLU_028518_5_4_12"/>
<keyword evidence="2 7" id="KW-0813">Transport</keyword>
<dbReference type="SUPFAM" id="SSF161098">
    <property type="entry name" value="MetI-like"/>
    <property type="match status" value="1"/>
</dbReference>
<sequence length="277" mass="30136">MIQAFPFNRRIKTLLLTSSILLLLLVIALAGLTMNSARYSPDYSVKLFGPSLSHPFGTDYLGRDMFFRTVKGLSTSILIGTLAATVSAIIALTLGLVAASAGGAVDKIIAYFVDLFMGVPHLVLLMLIAYMMGKGFRGVTLAVALTHWASLSRVIRAEVLQVREAQYVKIARKLGKTQAMVAFQHILPHVLPQFIIGLILLFPHAILHEASITFLGFGLSVDTPAIGIILSESLNHIATGKWYLVFFPGVSLVIIVMLFNKLGEQLKLLFDPASAQE</sequence>
<dbReference type="CDD" id="cd06261">
    <property type="entry name" value="TM_PBP2"/>
    <property type="match status" value="1"/>
</dbReference>
<name>F5YKV3_TREPZ</name>
<feature type="transmembrane region" description="Helical" evidence="7">
    <location>
        <begin position="108"/>
        <end position="130"/>
    </location>
</feature>
<dbReference type="Gene3D" id="1.10.3720.10">
    <property type="entry name" value="MetI-like"/>
    <property type="match status" value="1"/>
</dbReference>
<reference evidence="9 10" key="2">
    <citation type="journal article" date="2011" name="ISME J.">
        <title>RNA-seq reveals cooperative metabolic interactions between two termite-gut spirochete species in co-culture.</title>
        <authorList>
            <person name="Rosenthal A.Z."/>
            <person name="Matson E.G."/>
            <person name="Eldar A."/>
            <person name="Leadbetter J.R."/>
        </authorList>
    </citation>
    <scope>NUCLEOTIDE SEQUENCE [LARGE SCALE GENOMIC DNA]</scope>
    <source>
        <strain evidence="10">ATCC BAA-887 / DSM 12427 / ZAS-2</strain>
    </source>
</reference>
<dbReference type="Pfam" id="PF00528">
    <property type="entry name" value="BPD_transp_1"/>
    <property type="match status" value="1"/>
</dbReference>
<dbReference type="KEGG" id="tpi:TREPR_3268"/>
<dbReference type="PROSITE" id="PS50928">
    <property type="entry name" value="ABC_TM1"/>
    <property type="match status" value="1"/>
</dbReference>
<evidence type="ECO:0000313" key="10">
    <source>
        <dbReference type="Proteomes" id="UP000009223"/>
    </source>
</evidence>
<keyword evidence="10" id="KW-1185">Reference proteome</keyword>
<feature type="transmembrane region" description="Helical" evidence="7">
    <location>
        <begin position="242"/>
        <end position="259"/>
    </location>
</feature>
<feature type="transmembrane region" description="Helical" evidence="7">
    <location>
        <begin position="212"/>
        <end position="230"/>
    </location>
</feature>
<dbReference type="EMBL" id="CP001843">
    <property type="protein sequence ID" value="AEF86305.1"/>
    <property type="molecule type" value="Genomic_DNA"/>
</dbReference>
<dbReference type="STRING" id="545694.TREPR_3268"/>
<evidence type="ECO:0000256" key="4">
    <source>
        <dbReference type="ARBA" id="ARBA00022692"/>
    </source>
</evidence>
<proteinExistence type="inferred from homology"/>
<dbReference type="PANTHER" id="PTHR43386">
    <property type="entry name" value="OLIGOPEPTIDE TRANSPORT SYSTEM PERMEASE PROTEIN APPC"/>
    <property type="match status" value="1"/>
</dbReference>
<dbReference type="GO" id="GO:0055085">
    <property type="term" value="P:transmembrane transport"/>
    <property type="evidence" value="ECO:0007669"/>
    <property type="project" value="InterPro"/>
</dbReference>
<evidence type="ECO:0000313" key="9">
    <source>
        <dbReference type="EMBL" id="AEF86305.1"/>
    </source>
</evidence>
<keyword evidence="4 7" id="KW-0812">Transmembrane</keyword>
<feature type="transmembrane region" description="Helical" evidence="7">
    <location>
        <begin position="186"/>
        <end position="206"/>
    </location>
</feature>
<comment type="subcellular location">
    <subcellularLocation>
        <location evidence="1 7">Cell membrane</location>
        <topology evidence="1 7">Multi-pass membrane protein</topology>
    </subcellularLocation>
</comment>
<keyword evidence="3" id="KW-1003">Cell membrane</keyword>
<keyword evidence="5 7" id="KW-1133">Transmembrane helix</keyword>
<reference evidence="10" key="1">
    <citation type="submission" date="2009-12" db="EMBL/GenBank/DDBJ databases">
        <title>Complete sequence of Treponema primitia strain ZAS-2.</title>
        <authorList>
            <person name="Tetu S.G."/>
            <person name="Matson E."/>
            <person name="Ren Q."/>
            <person name="Seshadri R."/>
            <person name="Elbourne L."/>
            <person name="Hassan K.A."/>
            <person name="Durkin A."/>
            <person name="Radune D."/>
            <person name="Mohamoud Y."/>
            <person name="Shay R."/>
            <person name="Jin S."/>
            <person name="Zhang X."/>
            <person name="Lucey K."/>
            <person name="Ballor N.R."/>
            <person name="Ottesen E."/>
            <person name="Rosenthal R."/>
            <person name="Allen A."/>
            <person name="Leadbetter J.R."/>
            <person name="Paulsen I.T."/>
        </authorList>
    </citation>
    <scope>NUCLEOTIDE SEQUENCE [LARGE SCALE GENOMIC DNA]</scope>
    <source>
        <strain evidence="10">ATCC BAA-887 / DSM 12427 / ZAS-2</strain>
    </source>
</reference>
<feature type="transmembrane region" description="Helical" evidence="7">
    <location>
        <begin position="77"/>
        <end position="101"/>
    </location>
</feature>
<dbReference type="InterPro" id="IPR000515">
    <property type="entry name" value="MetI-like"/>
</dbReference>
<evidence type="ECO:0000256" key="3">
    <source>
        <dbReference type="ARBA" id="ARBA00022475"/>
    </source>
</evidence>
<dbReference type="GO" id="GO:0005886">
    <property type="term" value="C:plasma membrane"/>
    <property type="evidence" value="ECO:0007669"/>
    <property type="project" value="UniProtKB-SubCell"/>
</dbReference>
<dbReference type="eggNOG" id="COG1173">
    <property type="taxonomic scope" value="Bacteria"/>
</dbReference>
<evidence type="ECO:0000256" key="1">
    <source>
        <dbReference type="ARBA" id="ARBA00004651"/>
    </source>
</evidence>
<dbReference type="RefSeq" id="WP_015707006.1">
    <property type="nucleotide sequence ID" value="NC_015578.1"/>
</dbReference>